<feature type="domain" description="Macro" evidence="1">
    <location>
        <begin position="1"/>
        <end position="178"/>
    </location>
</feature>
<dbReference type="AlphaFoldDB" id="A0A1P8WI14"/>
<dbReference type="CDD" id="cd02908">
    <property type="entry name" value="Macro_OAADPr_deacetylase"/>
    <property type="match status" value="1"/>
</dbReference>
<dbReference type="RefSeq" id="WP_077025125.1">
    <property type="nucleotide sequence ID" value="NZ_CP017641.1"/>
</dbReference>
<keyword evidence="2" id="KW-0378">Hydrolase</keyword>
<proteinExistence type="predicted"/>
<dbReference type="OrthoDB" id="6194521at2"/>
<evidence type="ECO:0000313" key="3">
    <source>
        <dbReference type="Proteomes" id="UP000187735"/>
    </source>
</evidence>
<dbReference type="KEGG" id="fmr:Fuma_03316"/>
<dbReference type="PANTHER" id="PTHR11106">
    <property type="entry name" value="GANGLIOSIDE INDUCED DIFFERENTIATION ASSOCIATED PROTEIN 2-RELATED"/>
    <property type="match status" value="1"/>
</dbReference>
<dbReference type="SMART" id="SM00506">
    <property type="entry name" value="A1pp"/>
    <property type="match status" value="1"/>
</dbReference>
<dbReference type="InterPro" id="IPR043472">
    <property type="entry name" value="Macro_dom-like"/>
</dbReference>
<reference evidence="2 3" key="1">
    <citation type="journal article" date="2016" name="Front. Microbiol.">
        <title>Fuerstia marisgermanicae gen. nov., sp. nov., an Unusual Member of the Phylum Planctomycetes from the German Wadden Sea.</title>
        <authorList>
            <person name="Kohn T."/>
            <person name="Heuer A."/>
            <person name="Jogler M."/>
            <person name="Vollmers J."/>
            <person name="Boedeker C."/>
            <person name="Bunk B."/>
            <person name="Rast P."/>
            <person name="Borchert D."/>
            <person name="Glockner I."/>
            <person name="Freese H.M."/>
            <person name="Klenk H.P."/>
            <person name="Overmann J."/>
            <person name="Kaster A.K."/>
            <person name="Rohde M."/>
            <person name="Wiegand S."/>
            <person name="Jogler C."/>
        </authorList>
    </citation>
    <scope>NUCLEOTIDE SEQUENCE [LARGE SCALE GENOMIC DNA]</scope>
    <source>
        <strain evidence="2 3">NH11</strain>
    </source>
</reference>
<dbReference type="PANTHER" id="PTHR11106:SF27">
    <property type="entry name" value="MACRO DOMAIN-CONTAINING PROTEIN"/>
    <property type="match status" value="1"/>
</dbReference>
<gene>
    <name evidence="2" type="primary">ymdB_2</name>
    <name evidence="2" type="ORF">Fuma_03316</name>
</gene>
<dbReference type="GO" id="GO:0016787">
    <property type="term" value="F:hydrolase activity"/>
    <property type="evidence" value="ECO:0007669"/>
    <property type="project" value="UniProtKB-KW"/>
</dbReference>
<protein>
    <submittedName>
        <fullName evidence="2">O-acetyl-ADP-ribose deacetylase</fullName>
        <ecNumber evidence="2">3.5.1.-</ecNumber>
    </submittedName>
</protein>
<dbReference type="Pfam" id="PF01661">
    <property type="entry name" value="Macro"/>
    <property type="match status" value="1"/>
</dbReference>
<dbReference type="Proteomes" id="UP000187735">
    <property type="component" value="Chromosome"/>
</dbReference>
<dbReference type="STRING" id="1891926.Fuma_03316"/>
<evidence type="ECO:0000313" key="2">
    <source>
        <dbReference type="EMBL" id="APZ93698.1"/>
    </source>
</evidence>
<accession>A0A1P8WI14</accession>
<dbReference type="InterPro" id="IPR002589">
    <property type="entry name" value="Macro_dom"/>
</dbReference>
<sequence>MQVDISGCRLQLLQGDITEQNVDVIVNAANSQLAGGGGVDRAIHDAGGPSIMEETDVLYPDGCPTGSAVASGAGLLSAKHVFHAVGPVWRGGKQGEPVALQSAYRKCLQLAQQHDCNSIAFPALSAGAFGYPLDLAANVALKTCTDFQKWHKAPAEVRFVLFSEGVYGAFAKSLETLIELK</sequence>
<keyword evidence="3" id="KW-1185">Reference proteome</keyword>
<dbReference type="EC" id="3.5.1.-" evidence="2"/>
<dbReference type="SUPFAM" id="SSF52949">
    <property type="entry name" value="Macro domain-like"/>
    <property type="match status" value="1"/>
</dbReference>
<name>A0A1P8WI14_9PLAN</name>
<dbReference type="EMBL" id="CP017641">
    <property type="protein sequence ID" value="APZ93698.1"/>
    <property type="molecule type" value="Genomic_DNA"/>
</dbReference>
<dbReference type="Gene3D" id="3.40.220.10">
    <property type="entry name" value="Leucine Aminopeptidase, subunit E, domain 1"/>
    <property type="match status" value="1"/>
</dbReference>
<organism evidence="2 3">
    <name type="scientific">Fuerstiella marisgermanici</name>
    <dbReference type="NCBI Taxonomy" id="1891926"/>
    <lineage>
        <taxon>Bacteria</taxon>
        <taxon>Pseudomonadati</taxon>
        <taxon>Planctomycetota</taxon>
        <taxon>Planctomycetia</taxon>
        <taxon>Planctomycetales</taxon>
        <taxon>Planctomycetaceae</taxon>
        <taxon>Fuerstiella</taxon>
    </lineage>
</organism>
<dbReference type="PROSITE" id="PS51154">
    <property type="entry name" value="MACRO"/>
    <property type="match status" value="1"/>
</dbReference>
<evidence type="ECO:0000259" key="1">
    <source>
        <dbReference type="PROSITE" id="PS51154"/>
    </source>
</evidence>